<dbReference type="GO" id="GO:0016020">
    <property type="term" value="C:membrane"/>
    <property type="evidence" value="ECO:0007669"/>
    <property type="project" value="UniProtKB-SubCell"/>
</dbReference>
<dbReference type="OMA" id="WRYNNDE"/>
<dbReference type="PANTHER" id="PTHR31042">
    <property type="entry name" value="CORE-2/I-BRANCHING BETA-1,6-N-ACETYLGLUCOSAMINYLTRANSFERASE FAMILY PROTEIN-RELATED"/>
    <property type="match status" value="1"/>
</dbReference>
<evidence type="ECO:0000313" key="7">
    <source>
        <dbReference type="Proteomes" id="UP000077755"/>
    </source>
</evidence>
<evidence type="ECO:0000256" key="5">
    <source>
        <dbReference type="ARBA" id="ARBA00023180"/>
    </source>
</evidence>
<keyword evidence="3" id="KW-0808">Transferase</keyword>
<accession>A0A161YKJ4</accession>
<evidence type="ECO:0000256" key="2">
    <source>
        <dbReference type="ARBA" id="ARBA00022676"/>
    </source>
</evidence>
<dbReference type="Proteomes" id="UP000077755">
    <property type="component" value="Chromosome 5"/>
</dbReference>
<dbReference type="Gramene" id="KZM93939">
    <property type="protein sequence ID" value="KZM93939"/>
    <property type="gene ID" value="DCAR_017184"/>
</dbReference>
<proteinExistence type="predicted"/>
<dbReference type="InterPro" id="IPR044174">
    <property type="entry name" value="BC10-like"/>
</dbReference>
<dbReference type="PANTHER" id="PTHR31042:SF77">
    <property type="entry name" value="GLYCOSYLTRANSFERASE"/>
    <property type="match status" value="1"/>
</dbReference>
<dbReference type="OrthoDB" id="191334at2759"/>
<dbReference type="EMBL" id="CP093347">
    <property type="protein sequence ID" value="WOH00285.1"/>
    <property type="molecule type" value="Genomic_DNA"/>
</dbReference>
<reference evidence="6" key="1">
    <citation type="journal article" date="2016" name="Nat. Genet.">
        <title>A high-quality carrot genome assembly provides new insights into carotenoid accumulation and asterid genome evolution.</title>
        <authorList>
            <person name="Iorizzo M."/>
            <person name="Ellison S."/>
            <person name="Senalik D."/>
            <person name="Zeng P."/>
            <person name="Satapoomin P."/>
            <person name="Huang J."/>
            <person name="Bowman M."/>
            <person name="Iovene M."/>
            <person name="Sanseverino W."/>
            <person name="Cavagnaro P."/>
            <person name="Yildiz M."/>
            <person name="Macko-Podgorni A."/>
            <person name="Moranska E."/>
            <person name="Grzebelus E."/>
            <person name="Grzebelus D."/>
            <person name="Ashrafi H."/>
            <person name="Zheng Z."/>
            <person name="Cheng S."/>
            <person name="Spooner D."/>
            <person name="Van Deynze A."/>
            <person name="Simon P."/>
        </authorList>
    </citation>
    <scope>NUCLEOTIDE SEQUENCE</scope>
    <source>
        <tissue evidence="6">Leaf</tissue>
    </source>
</reference>
<keyword evidence="2" id="KW-0328">Glycosyltransferase</keyword>
<organism evidence="6 7">
    <name type="scientific">Daucus carota subsp. sativus</name>
    <name type="common">Carrot</name>
    <dbReference type="NCBI Taxonomy" id="79200"/>
    <lineage>
        <taxon>Eukaryota</taxon>
        <taxon>Viridiplantae</taxon>
        <taxon>Streptophyta</taxon>
        <taxon>Embryophyta</taxon>
        <taxon>Tracheophyta</taxon>
        <taxon>Spermatophyta</taxon>
        <taxon>Magnoliopsida</taxon>
        <taxon>eudicotyledons</taxon>
        <taxon>Gunneridae</taxon>
        <taxon>Pentapetalae</taxon>
        <taxon>asterids</taxon>
        <taxon>campanulids</taxon>
        <taxon>Apiales</taxon>
        <taxon>Apiaceae</taxon>
        <taxon>Apioideae</taxon>
        <taxon>Scandiceae</taxon>
        <taxon>Daucinae</taxon>
        <taxon>Daucus</taxon>
        <taxon>Daucus sect. Daucus</taxon>
    </lineage>
</organism>
<keyword evidence="4" id="KW-0472">Membrane</keyword>
<dbReference type="GO" id="GO:0016757">
    <property type="term" value="F:glycosyltransferase activity"/>
    <property type="evidence" value="ECO:0007669"/>
    <property type="project" value="UniProtKB-KW"/>
</dbReference>
<evidence type="ECO:0000256" key="3">
    <source>
        <dbReference type="ARBA" id="ARBA00022679"/>
    </source>
</evidence>
<comment type="subcellular location">
    <subcellularLocation>
        <location evidence="1">Membrane</location>
        <topology evidence="1">Single-pass type II membrane protein</topology>
    </subcellularLocation>
</comment>
<evidence type="ECO:0000313" key="6">
    <source>
        <dbReference type="EMBL" id="WOH00285.1"/>
    </source>
</evidence>
<evidence type="ECO:0000256" key="4">
    <source>
        <dbReference type="ARBA" id="ARBA00023136"/>
    </source>
</evidence>
<protein>
    <submittedName>
        <fullName evidence="6">Uncharacterized protein</fullName>
    </submittedName>
</protein>
<name>A0A161YKJ4_DAUCS</name>
<dbReference type="AlphaFoldDB" id="A0A161YKJ4"/>
<reference evidence="6" key="2">
    <citation type="submission" date="2022-03" db="EMBL/GenBank/DDBJ databases">
        <title>Draft title - Genomic analysis of global carrot germplasm unveils the trajectory of domestication and the origin of high carotenoid orange carrot.</title>
        <authorList>
            <person name="Iorizzo M."/>
            <person name="Ellison S."/>
            <person name="Senalik D."/>
            <person name="Macko-Podgorni A."/>
            <person name="Grzebelus D."/>
            <person name="Bostan H."/>
            <person name="Rolling W."/>
            <person name="Curaba J."/>
            <person name="Simon P."/>
        </authorList>
    </citation>
    <scope>NUCLEOTIDE SEQUENCE</scope>
    <source>
        <tissue evidence="6">Leaf</tissue>
    </source>
</reference>
<keyword evidence="7" id="KW-1185">Reference proteome</keyword>
<dbReference type="Pfam" id="PF02485">
    <property type="entry name" value="Branch"/>
    <property type="match status" value="1"/>
</dbReference>
<sequence length="380" mass="43704">MGEIKSLATPRVFIILLVVFIGSFATLYIRSFSNFDLQNFVVHHFVTISLPEESEALVPSVSNISDTSTTEAVTFRDEAPLMHNMSDTELLSRASSVVEIRDFTNEKQVQKVAFLFLTPGPLPLSPLWEMFFQGHEGLYSIYVHPHPSFNETYPQDSVFYRRAIPSQPLDWGAMSMVAAERRLLGNALLDSSNQRFVLLSDSCIPLFNFTTTFDYLMASNQSFLESYDEDTERGRGRYNKLMWPAITIQDWRKGSQWFELHRDLALKIISDTKYYDIFEQFCLPPCYSDEHYMPTLVNIFYSKMSSNRTVTYVDWSRLGEAHPGLFGAKQITREFLNEIRFGTKNVNVTSTICNLFARKFSLDALEPLLLMAPLMYGFEI</sequence>
<dbReference type="InterPro" id="IPR003406">
    <property type="entry name" value="Glyco_trans_14"/>
</dbReference>
<dbReference type="KEGG" id="dcr:108221344"/>
<gene>
    <name evidence="6" type="ORF">DCAR_0519644</name>
</gene>
<keyword evidence="5" id="KW-0325">Glycoprotein</keyword>
<evidence type="ECO:0000256" key="1">
    <source>
        <dbReference type="ARBA" id="ARBA00004606"/>
    </source>
</evidence>